<accession>A0AAV4NYC6</accession>
<gene>
    <name evidence="1" type="ORF">CEXT_787641</name>
</gene>
<proteinExistence type="predicted"/>
<dbReference type="Proteomes" id="UP001054945">
    <property type="component" value="Unassembled WGS sequence"/>
</dbReference>
<organism evidence="1 2">
    <name type="scientific">Caerostris extrusa</name>
    <name type="common">Bark spider</name>
    <name type="synonym">Caerostris bankana</name>
    <dbReference type="NCBI Taxonomy" id="172846"/>
    <lineage>
        <taxon>Eukaryota</taxon>
        <taxon>Metazoa</taxon>
        <taxon>Ecdysozoa</taxon>
        <taxon>Arthropoda</taxon>
        <taxon>Chelicerata</taxon>
        <taxon>Arachnida</taxon>
        <taxon>Araneae</taxon>
        <taxon>Araneomorphae</taxon>
        <taxon>Entelegynae</taxon>
        <taxon>Araneoidea</taxon>
        <taxon>Araneidae</taxon>
        <taxon>Caerostris</taxon>
    </lineage>
</organism>
<evidence type="ECO:0000313" key="1">
    <source>
        <dbReference type="EMBL" id="GIX88062.1"/>
    </source>
</evidence>
<comment type="caution">
    <text evidence="1">The sequence shown here is derived from an EMBL/GenBank/DDBJ whole genome shotgun (WGS) entry which is preliminary data.</text>
</comment>
<evidence type="ECO:0000313" key="2">
    <source>
        <dbReference type="Proteomes" id="UP001054945"/>
    </source>
</evidence>
<keyword evidence="2" id="KW-1185">Reference proteome</keyword>
<sequence length="118" mass="13131">MLYRPSGISNLPFTHNCPEEVTDSKDFHTSLPAAARNGSDLHLFRFVPVLMKSGQRPPGRIQGMPGIKFTNFIKVGYRKGCLSGCCCCHFGIDNVFQMSCFVVSLSRDCNKGLLSWKL</sequence>
<reference evidence="1 2" key="1">
    <citation type="submission" date="2021-06" db="EMBL/GenBank/DDBJ databases">
        <title>Caerostris extrusa draft genome.</title>
        <authorList>
            <person name="Kono N."/>
            <person name="Arakawa K."/>
        </authorList>
    </citation>
    <scope>NUCLEOTIDE SEQUENCE [LARGE SCALE GENOMIC DNA]</scope>
</reference>
<dbReference type="EMBL" id="BPLR01003731">
    <property type="protein sequence ID" value="GIX88062.1"/>
    <property type="molecule type" value="Genomic_DNA"/>
</dbReference>
<protein>
    <submittedName>
        <fullName evidence="1">Uncharacterized protein</fullName>
    </submittedName>
</protein>
<name>A0AAV4NYC6_CAEEX</name>
<dbReference type="AlphaFoldDB" id="A0AAV4NYC6"/>